<dbReference type="FunFam" id="3.40.50.2020:FF:000004">
    <property type="entry name" value="Adenine phosphoribosyltransferase"/>
    <property type="match status" value="1"/>
</dbReference>
<gene>
    <name evidence="12" type="primary">apt</name>
    <name evidence="14" type="ORF">GJV82_16110</name>
    <name evidence="15" type="ORF">GYH36_06705</name>
</gene>
<evidence type="ECO:0000256" key="8">
    <source>
        <dbReference type="ARBA" id="ARBA00022490"/>
    </source>
</evidence>
<keyword evidence="11 12" id="KW-0660">Purine salvage</keyword>
<evidence type="ECO:0000256" key="12">
    <source>
        <dbReference type="HAMAP-Rule" id="MF_00004"/>
    </source>
</evidence>
<evidence type="ECO:0000313" key="14">
    <source>
        <dbReference type="EMBL" id="MTG90445.1"/>
    </source>
</evidence>
<evidence type="ECO:0000256" key="6">
    <source>
        <dbReference type="ARBA" id="ARBA00011738"/>
    </source>
</evidence>
<dbReference type="GO" id="GO:0003999">
    <property type="term" value="F:adenine phosphoribosyltransferase activity"/>
    <property type="evidence" value="ECO:0007669"/>
    <property type="project" value="UniProtKB-UniRule"/>
</dbReference>
<dbReference type="AlphaFoldDB" id="A0A6N7ZLP8"/>
<dbReference type="InterPro" id="IPR000836">
    <property type="entry name" value="PRTase_dom"/>
</dbReference>
<dbReference type="GO" id="GO:0016208">
    <property type="term" value="F:AMP binding"/>
    <property type="evidence" value="ECO:0007669"/>
    <property type="project" value="TreeGrafter"/>
</dbReference>
<evidence type="ECO:0000256" key="10">
    <source>
        <dbReference type="ARBA" id="ARBA00022679"/>
    </source>
</evidence>
<dbReference type="NCBIfam" id="NF002636">
    <property type="entry name" value="PRK02304.1-5"/>
    <property type="match status" value="1"/>
</dbReference>
<dbReference type="GO" id="GO:0006166">
    <property type="term" value="P:purine ribonucleoside salvage"/>
    <property type="evidence" value="ECO:0007669"/>
    <property type="project" value="UniProtKB-UniRule"/>
</dbReference>
<accession>A0A6N7ZLP8</accession>
<dbReference type="Proteomes" id="UP000440668">
    <property type="component" value="Unassembled WGS sequence"/>
</dbReference>
<evidence type="ECO:0000256" key="4">
    <source>
        <dbReference type="ARBA" id="ARBA00004659"/>
    </source>
</evidence>
<keyword evidence="17" id="KW-1185">Reference proteome</keyword>
<feature type="domain" description="Phosphoribosyltransferase" evidence="13">
    <location>
        <begin position="66"/>
        <end position="177"/>
    </location>
</feature>
<comment type="catalytic activity">
    <reaction evidence="1 12">
        <text>AMP + diphosphate = 5-phospho-alpha-D-ribose 1-diphosphate + adenine</text>
        <dbReference type="Rhea" id="RHEA:16609"/>
        <dbReference type="ChEBI" id="CHEBI:16708"/>
        <dbReference type="ChEBI" id="CHEBI:33019"/>
        <dbReference type="ChEBI" id="CHEBI:58017"/>
        <dbReference type="ChEBI" id="CHEBI:456215"/>
        <dbReference type="EC" id="2.4.2.7"/>
    </reaction>
</comment>
<dbReference type="NCBIfam" id="NF002634">
    <property type="entry name" value="PRK02304.1-3"/>
    <property type="match status" value="1"/>
</dbReference>
<dbReference type="GO" id="GO:0044209">
    <property type="term" value="P:AMP salvage"/>
    <property type="evidence" value="ECO:0007669"/>
    <property type="project" value="UniProtKB-UniRule"/>
</dbReference>
<dbReference type="PANTHER" id="PTHR32315:SF3">
    <property type="entry name" value="ADENINE PHOSPHORIBOSYLTRANSFERASE"/>
    <property type="match status" value="1"/>
</dbReference>
<dbReference type="Pfam" id="PF00156">
    <property type="entry name" value="Pribosyltran"/>
    <property type="match status" value="1"/>
</dbReference>
<dbReference type="CDD" id="cd06223">
    <property type="entry name" value="PRTases_typeI"/>
    <property type="match status" value="1"/>
</dbReference>
<sequence>MTDPGPTPTGEVGGLRAAGLAGLGVERANRVLELVRAVPDYPGPGITFRDITGLLADGDAFGHVVEALGDVVRAAGGVDLVAGMEARGFLVGAPLATHLGVGFVPLRKAGKLPPPTDSVTYDLEYGTATIELRAGTLHPGARVLVVDDVLATGGTAAAGAELVERGGGVVVGMAFLLELDGLGGRERLAGREVTTLVHVES</sequence>
<keyword evidence="8 12" id="KW-0963">Cytoplasm</keyword>
<reference evidence="14 16" key="1">
    <citation type="submission" date="2019-11" db="EMBL/GenBank/DDBJ databases">
        <title>Cellulosimicrobium composti sp. nov. isolated from a compost.</title>
        <authorList>
            <person name="Yang Y."/>
        </authorList>
    </citation>
    <scope>NUCLEOTIDE SEQUENCE [LARGE SCALE GENOMIC DNA]</scope>
    <source>
        <strain evidence="14 16">BIT-GX5</strain>
    </source>
</reference>
<evidence type="ECO:0000256" key="11">
    <source>
        <dbReference type="ARBA" id="ARBA00022726"/>
    </source>
</evidence>
<dbReference type="InterPro" id="IPR029057">
    <property type="entry name" value="PRTase-like"/>
</dbReference>
<dbReference type="RefSeq" id="WP_115942499.1">
    <property type="nucleotide sequence ID" value="NZ_JAAFAN010000016.1"/>
</dbReference>
<evidence type="ECO:0000313" key="16">
    <source>
        <dbReference type="Proteomes" id="UP000440668"/>
    </source>
</evidence>
<comment type="function">
    <text evidence="2 12">Catalyzes a salvage reaction resulting in the formation of AMP, that is energically less costly than de novo synthesis.</text>
</comment>
<evidence type="ECO:0000313" key="15">
    <source>
        <dbReference type="EMBL" id="NDO89149.1"/>
    </source>
</evidence>
<proteinExistence type="inferred from homology"/>
<dbReference type="SUPFAM" id="SSF53271">
    <property type="entry name" value="PRTase-like"/>
    <property type="match status" value="1"/>
</dbReference>
<name>A0A6N7ZLP8_9MICO</name>
<evidence type="ECO:0000259" key="13">
    <source>
        <dbReference type="Pfam" id="PF00156"/>
    </source>
</evidence>
<dbReference type="Gene3D" id="3.40.50.2020">
    <property type="match status" value="1"/>
</dbReference>
<dbReference type="UniPathway" id="UPA00588">
    <property type="reaction ID" value="UER00646"/>
</dbReference>
<keyword evidence="10 12" id="KW-0808">Transferase</keyword>
<dbReference type="InterPro" id="IPR005764">
    <property type="entry name" value="Ade_phspho_trans"/>
</dbReference>
<dbReference type="EMBL" id="JAAFAN010000016">
    <property type="protein sequence ID" value="NDO89149.1"/>
    <property type="molecule type" value="Genomic_DNA"/>
</dbReference>
<evidence type="ECO:0000256" key="5">
    <source>
        <dbReference type="ARBA" id="ARBA00008391"/>
    </source>
</evidence>
<evidence type="ECO:0000256" key="1">
    <source>
        <dbReference type="ARBA" id="ARBA00000868"/>
    </source>
</evidence>
<evidence type="ECO:0000256" key="2">
    <source>
        <dbReference type="ARBA" id="ARBA00003968"/>
    </source>
</evidence>
<dbReference type="Proteomes" id="UP000471672">
    <property type="component" value="Unassembled WGS sequence"/>
</dbReference>
<comment type="caution">
    <text evidence="14">The sequence shown here is derived from an EMBL/GenBank/DDBJ whole genome shotgun (WGS) entry which is preliminary data.</text>
</comment>
<evidence type="ECO:0000313" key="17">
    <source>
        <dbReference type="Proteomes" id="UP000471672"/>
    </source>
</evidence>
<dbReference type="GO" id="GO:0006168">
    <property type="term" value="P:adenine salvage"/>
    <property type="evidence" value="ECO:0007669"/>
    <property type="project" value="InterPro"/>
</dbReference>
<dbReference type="PANTHER" id="PTHR32315">
    <property type="entry name" value="ADENINE PHOSPHORIBOSYLTRANSFERASE"/>
    <property type="match status" value="1"/>
</dbReference>
<evidence type="ECO:0000256" key="9">
    <source>
        <dbReference type="ARBA" id="ARBA00022676"/>
    </source>
</evidence>
<comment type="subcellular location">
    <subcellularLocation>
        <location evidence="3 12">Cytoplasm</location>
    </subcellularLocation>
</comment>
<comment type="pathway">
    <text evidence="4 12">Purine metabolism; AMP biosynthesis via salvage pathway; AMP from adenine: step 1/1.</text>
</comment>
<reference evidence="15 17" key="3">
    <citation type="journal article" date="2021" name="Arch. Microbiol.">
        <title>Cellulosimicrobium fucosivorans sp. nov., isolated from San Elijo Lagoon, contains a fucose metabolic pathway linked to carotenoid production.</title>
        <authorList>
            <person name="Aviles F.A."/>
            <person name="Kyndt J.A."/>
        </authorList>
    </citation>
    <scope>NUCLEOTIDE SEQUENCE [LARGE SCALE GENOMIC DNA]</scope>
    <source>
        <strain evidence="15 17">SE3</strain>
    </source>
</reference>
<keyword evidence="9 12" id="KW-0328">Glycosyltransferase</keyword>
<comment type="subunit">
    <text evidence="6 12">Homodimer.</text>
</comment>
<dbReference type="HAMAP" id="MF_00004">
    <property type="entry name" value="Aden_phosphoribosyltr"/>
    <property type="match status" value="1"/>
</dbReference>
<dbReference type="EC" id="2.4.2.7" evidence="7 12"/>
<protein>
    <recommendedName>
        <fullName evidence="7 12">Adenine phosphoribosyltransferase</fullName>
        <shortName evidence="12">APRT</shortName>
        <ecNumber evidence="7 12">2.4.2.7</ecNumber>
    </recommendedName>
</protein>
<evidence type="ECO:0000256" key="3">
    <source>
        <dbReference type="ARBA" id="ARBA00004496"/>
    </source>
</evidence>
<evidence type="ECO:0000256" key="7">
    <source>
        <dbReference type="ARBA" id="ARBA00011893"/>
    </source>
</evidence>
<reference evidence="15" key="2">
    <citation type="submission" date="2020-01" db="EMBL/GenBank/DDBJ databases">
        <authorList>
            <person name="Aviles F."/>
            <person name="Meyer T.E."/>
            <person name="Kyndt J.A."/>
        </authorList>
    </citation>
    <scope>NUCLEOTIDE SEQUENCE</scope>
    <source>
        <strain evidence="15">SE3</strain>
    </source>
</reference>
<dbReference type="EMBL" id="WMKA01000049">
    <property type="protein sequence ID" value="MTG90445.1"/>
    <property type="molecule type" value="Genomic_DNA"/>
</dbReference>
<dbReference type="InterPro" id="IPR050054">
    <property type="entry name" value="UPRTase/APRTase"/>
</dbReference>
<organism evidence="14 16">
    <name type="scientific">Cellulosimicrobium composti</name>
    <dbReference type="NCBI Taxonomy" id="2672572"/>
    <lineage>
        <taxon>Bacteria</taxon>
        <taxon>Bacillati</taxon>
        <taxon>Actinomycetota</taxon>
        <taxon>Actinomycetes</taxon>
        <taxon>Micrococcales</taxon>
        <taxon>Promicromonosporaceae</taxon>
        <taxon>Cellulosimicrobium</taxon>
    </lineage>
</organism>
<dbReference type="NCBIfam" id="TIGR01090">
    <property type="entry name" value="apt"/>
    <property type="match status" value="1"/>
</dbReference>
<dbReference type="GO" id="GO:0005737">
    <property type="term" value="C:cytoplasm"/>
    <property type="evidence" value="ECO:0007669"/>
    <property type="project" value="UniProtKB-SubCell"/>
</dbReference>
<comment type="similarity">
    <text evidence="5 12">Belongs to the purine/pyrimidine phosphoribosyltransferase family.</text>
</comment>
<dbReference type="GO" id="GO:0002055">
    <property type="term" value="F:adenine binding"/>
    <property type="evidence" value="ECO:0007669"/>
    <property type="project" value="TreeGrafter"/>
</dbReference>